<dbReference type="SUPFAM" id="SSF56436">
    <property type="entry name" value="C-type lectin-like"/>
    <property type="match status" value="1"/>
</dbReference>
<dbReference type="InterPro" id="IPR016187">
    <property type="entry name" value="CTDL_fold"/>
</dbReference>
<dbReference type="SMART" id="SM00034">
    <property type="entry name" value="CLECT"/>
    <property type="match status" value="1"/>
</dbReference>
<keyword evidence="2" id="KW-1133">Transmembrane helix</keyword>
<dbReference type="Pfam" id="PF00059">
    <property type="entry name" value="Lectin_C"/>
    <property type="match status" value="1"/>
</dbReference>
<feature type="transmembrane region" description="Helical" evidence="2">
    <location>
        <begin position="700"/>
        <end position="719"/>
    </location>
</feature>
<feature type="compositionally biased region" description="Low complexity" evidence="1">
    <location>
        <begin position="48"/>
        <end position="72"/>
    </location>
</feature>
<organism evidence="4 5">
    <name type="scientific">Triparma strigata</name>
    <dbReference type="NCBI Taxonomy" id="1606541"/>
    <lineage>
        <taxon>Eukaryota</taxon>
        <taxon>Sar</taxon>
        <taxon>Stramenopiles</taxon>
        <taxon>Ochrophyta</taxon>
        <taxon>Bolidophyceae</taxon>
        <taxon>Parmales</taxon>
        <taxon>Triparmaceae</taxon>
        <taxon>Triparma</taxon>
    </lineage>
</organism>
<dbReference type="EMBL" id="BRXY01000471">
    <property type="protein sequence ID" value="GMH96646.1"/>
    <property type="molecule type" value="Genomic_DNA"/>
</dbReference>
<evidence type="ECO:0000313" key="4">
    <source>
        <dbReference type="EMBL" id="GMH96646.1"/>
    </source>
</evidence>
<reference evidence="5" key="1">
    <citation type="journal article" date="2023" name="Commun. Biol.">
        <title>Genome analysis of Parmales, the sister group of diatoms, reveals the evolutionary specialization of diatoms from phago-mixotrophs to photoautotrophs.</title>
        <authorList>
            <person name="Ban H."/>
            <person name="Sato S."/>
            <person name="Yoshikawa S."/>
            <person name="Yamada K."/>
            <person name="Nakamura Y."/>
            <person name="Ichinomiya M."/>
            <person name="Sato N."/>
            <person name="Blanc-Mathieu R."/>
            <person name="Endo H."/>
            <person name="Kuwata A."/>
            <person name="Ogata H."/>
        </authorList>
    </citation>
    <scope>NUCLEOTIDE SEQUENCE [LARGE SCALE GENOMIC DNA]</scope>
    <source>
        <strain evidence="5">NIES 3701</strain>
    </source>
</reference>
<comment type="caution">
    <text evidence="4">The sequence shown here is derived from an EMBL/GenBank/DDBJ whole genome shotgun (WGS) entry which is preliminary data.</text>
</comment>
<keyword evidence="5" id="KW-1185">Reference proteome</keyword>
<gene>
    <name evidence="4" type="ORF">TrST_g5264</name>
</gene>
<feature type="region of interest" description="Disordered" evidence="1">
    <location>
        <begin position="44"/>
        <end position="72"/>
    </location>
</feature>
<dbReference type="InterPro" id="IPR050111">
    <property type="entry name" value="C-type_lectin/snaclec_domain"/>
</dbReference>
<dbReference type="InterPro" id="IPR016186">
    <property type="entry name" value="C-type_lectin-like/link_sf"/>
</dbReference>
<feature type="transmembrane region" description="Helical" evidence="2">
    <location>
        <begin position="802"/>
        <end position="822"/>
    </location>
</feature>
<protein>
    <recommendedName>
        <fullName evidence="3">C-type lectin domain-containing protein</fullName>
    </recommendedName>
</protein>
<sequence>MNPLRHFLLRAIIILCAILIATPATLPHCNSWCMSKLHPTTLEDGDDASASSTTTSSPTLSPTVSPTLAPTLSPSLSPTLAPTLAPTSAPTVSRIVVSGVRGPALWDVAKADCEADGMQLPVIRSQADNDDLVAAAAGVKLWLGATDEDVEGAWTWVDGTDFESGYKNWDSSSPAARWETEDYIVMKEDGKWTDARSQNSNKKSYVCETGAGRRLGSPDGFRRRLGTPNFKCDSWNNCKLFECIDYRYILSQCSFVDGVDCHFQGEEWEKTQTECLSQDCDRSNDCDLSGVSMIEQKTATVVVNMTFADLSAEDLTTTGLGSVSVGLSRALNHLNISNDDVSATHVNALTLDVLFRNADRRRRLADIETVIRFTIAVEDYYIETNPLVDQSVAQAKMDAVLLAVKAAANDGSLLEHIRAANEDADSNVAIADMFFEGGEDAVVGATKVVVAEIMSHDYQAVYDPEKYIDGYEGEAPVNEATTAAMTTAAAVAVVGAVAGSVAGAAAGAAVGGAAAGSAAANGSSGGGGGGGGDVISMIFAVQFVSLTSQLDLPDAHSSFRDTGNGFAWANFQFKPPFRIGDLECQGAETADAVVVVLESGEEEERENPLTSYLRSMDMSAEEMFVSTFLLGCFGAGAFYVLHMKFLSTLESHMKKKNPNFTPPSMILFPAPEIILFVMYYNGILQSALVIVVAPCVGAGWRVFGALVCCGVVLVVAAMLQQIHSMLEEGNVHGGKCGQAATNPNFEFVHKFENGDKTVRRFKQALTVKGMGKSGKWIAKSDKGKVAKASFNTLFKKFSATGLNFYFINIIRKSLFTIFLTVVPQIASENVSGPAQLFLTLVVTIFELLYILTRLPYLKMSDNLNEINVLATQISVLVPPALGFMGLMTWEEVNVGLASLSFFSIGYVVLRQMKAMIVDPVVERLEKISSVVPIDGGDIDVEEGGGADIEMPKIDELEVESLASGGLGDALERVTEAVEEAVKEVASKVEEKVGEWLKDAILAYRTAAKDTAARIISEAPDDGDNANVDPAEVGKASHAAGVEAAKEVICRARSEAMAEVDRLKTGVEKGIEEVNNLDVGKAEDDALGALKAALKEMVLGYCEDDILPVVTENVKAVVGEVASAVGGDKLAGKAMDKFQAMVSRVVDKLVDVAFDPASASEVFHEAIHAKIDVEALKNGVVGLAGEMATGVAGGIMEDLTEAAGDLVPEGFAEAMAKANKIVIEVAGVAVEDILKRVKEKVKTVAIVFKKVLMKSLKEMKEEEGPGGGGLGGRSQLGAEAFKIAYEAGLEAVKEETRDVSTVSTVLVLAEEGYGEEETEAKSKAEKLIEGIKANLKAFVVRLVTENVVPKLLEGMEQVMPDVDWLPIDRLETSLVELVKGKVDTIIGGIIDVAFGQKSFEEFADEGFQLRSNNVLGKVENAVSGVMKSKVEELQVSEEEDEDEDEDKDDEDEDKRKSEG</sequence>
<proteinExistence type="predicted"/>
<feature type="transmembrane region" description="Helical" evidence="2">
    <location>
        <begin position="623"/>
        <end position="641"/>
    </location>
</feature>
<feature type="region of interest" description="Disordered" evidence="1">
    <location>
        <begin position="1428"/>
        <end position="1458"/>
    </location>
</feature>
<dbReference type="Gene3D" id="3.10.100.10">
    <property type="entry name" value="Mannose-Binding Protein A, subunit A"/>
    <property type="match status" value="1"/>
</dbReference>
<evidence type="ECO:0000313" key="5">
    <source>
        <dbReference type="Proteomes" id="UP001165085"/>
    </source>
</evidence>
<dbReference type="InterPro" id="IPR001304">
    <property type="entry name" value="C-type_lectin-like"/>
</dbReference>
<evidence type="ECO:0000259" key="3">
    <source>
        <dbReference type="PROSITE" id="PS50041"/>
    </source>
</evidence>
<keyword evidence="2" id="KW-0472">Membrane</keyword>
<dbReference type="OrthoDB" id="2142683at2759"/>
<feature type="domain" description="C-type lectin" evidence="3">
    <location>
        <begin position="106"/>
        <end position="194"/>
    </location>
</feature>
<dbReference type="CDD" id="cd00037">
    <property type="entry name" value="CLECT"/>
    <property type="match status" value="1"/>
</dbReference>
<accession>A0A9W7BYA4</accession>
<feature type="transmembrane region" description="Helical" evidence="2">
    <location>
        <begin position="892"/>
        <end position="909"/>
    </location>
</feature>
<feature type="transmembrane region" description="Helical" evidence="2">
    <location>
        <begin position="834"/>
        <end position="854"/>
    </location>
</feature>
<keyword evidence="2" id="KW-0812">Transmembrane</keyword>
<feature type="compositionally biased region" description="Acidic residues" evidence="1">
    <location>
        <begin position="1433"/>
        <end position="1451"/>
    </location>
</feature>
<dbReference type="PANTHER" id="PTHR22803">
    <property type="entry name" value="MANNOSE, PHOSPHOLIPASE, LECTIN RECEPTOR RELATED"/>
    <property type="match status" value="1"/>
</dbReference>
<dbReference type="Proteomes" id="UP001165085">
    <property type="component" value="Unassembled WGS sequence"/>
</dbReference>
<evidence type="ECO:0000256" key="1">
    <source>
        <dbReference type="SAM" id="MobiDB-lite"/>
    </source>
</evidence>
<name>A0A9W7BYA4_9STRA</name>
<feature type="transmembrane region" description="Helical" evidence="2">
    <location>
        <begin position="866"/>
        <end position="886"/>
    </location>
</feature>
<evidence type="ECO:0000256" key="2">
    <source>
        <dbReference type="SAM" id="Phobius"/>
    </source>
</evidence>
<dbReference type="PROSITE" id="PS50041">
    <property type="entry name" value="C_TYPE_LECTIN_2"/>
    <property type="match status" value="1"/>
</dbReference>
<feature type="transmembrane region" description="Helical" evidence="2">
    <location>
        <begin position="7"/>
        <end position="26"/>
    </location>
</feature>